<dbReference type="InterPro" id="IPR011262">
    <property type="entry name" value="DNA-dir_RNA_pol_insert"/>
</dbReference>
<dbReference type="Pfam" id="PF01193">
    <property type="entry name" value="RNA_pol_L"/>
    <property type="match status" value="1"/>
</dbReference>
<keyword evidence="3 5" id="KW-0804">Transcription</keyword>
<dbReference type="GO" id="GO:0003899">
    <property type="term" value="F:DNA-directed RNA polymerase activity"/>
    <property type="evidence" value="ECO:0007669"/>
    <property type="project" value="UniProtKB-UniRule"/>
</dbReference>
<dbReference type="InterPro" id="IPR001514">
    <property type="entry name" value="DNA-dir_RNA_pol_30-40kDasu_CS"/>
</dbReference>
<feature type="binding site" evidence="5">
    <location>
        <position position="206"/>
    </location>
    <ligand>
        <name>[3Fe-4S] cluster</name>
        <dbReference type="ChEBI" id="CHEBI:21137"/>
    </ligand>
</feature>
<keyword evidence="5" id="KW-0479">Metal-binding</keyword>
<dbReference type="GO" id="GO:0006351">
    <property type="term" value="P:DNA-templated transcription"/>
    <property type="evidence" value="ECO:0007669"/>
    <property type="project" value="UniProtKB-UniRule"/>
</dbReference>
<dbReference type="Pfam" id="PF00037">
    <property type="entry name" value="Fer4"/>
    <property type="match status" value="1"/>
</dbReference>
<accession>A0ABD4TII2</accession>
<comment type="caution">
    <text evidence="7">The sequence shown here is derived from an EMBL/GenBank/DDBJ whole genome shotgun (WGS) entry which is preliminary data.</text>
</comment>
<dbReference type="InterPro" id="IPR036643">
    <property type="entry name" value="RNApol_insert_sf"/>
</dbReference>
<feature type="binding site" evidence="5">
    <location>
        <position position="203"/>
    </location>
    <ligand>
        <name>[3Fe-4S] cluster</name>
        <dbReference type="ChEBI" id="CHEBI:21137"/>
    </ligand>
</feature>
<comment type="cofactor">
    <cofactor evidence="5">
        <name>[3Fe-4S] cluster</name>
        <dbReference type="ChEBI" id="CHEBI:21137"/>
    </cofactor>
    <text evidence="5">Binds 1 [3Fe-4S] cluster.</text>
</comment>
<dbReference type="GO" id="GO:0005737">
    <property type="term" value="C:cytoplasm"/>
    <property type="evidence" value="ECO:0007669"/>
    <property type="project" value="UniProtKB-SubCell"/>
</dbReference>
<dbReference type="Gene3D" id="2.170.120.12">
    <property type="entry name" value="DNA-directed RNA polymerase, insert domain"/>
    <property type="match status" value="1"/>
</dbReference>
<dbReference type="InterPro" id="IPR011263">
    <property type="entry name" value="DNA-dir_RNA_pol_RpoA/D/Rpb3"/>
</dbReference>
<dbReference type="SMART" id="SM00662">
    <property type="entry name" value="RPOLD"/>
    <property type="match status" value="1"/>
</dbReference>
<dbReference type="InterPro" id="IPR022842">
    <property type="entry name" value="RNAP_Rpo3/Rpb3/RPAC1"/>
</dbReference>
<dbReference type="GO" id="GO:0003677">
    <property type="term" value="F:DNA binding"/>
    <property type="evidence" value="ECO:0007669"/>
    <property type="project" value="UniProtKB-UniRule"/>
</dbReference>
<dbReference type="PANTHER" id="PTHR11800">
    <property type="entry name" value="DNA-DIRECTED RNA POLYMERASE"/>
    <property type="match status" value="1"/>
</dbReference>
<keyword evidence="5" id="KW-0411">Iron-sulfur</keyword>
<feature type="binding site" evidence="5">
    <location>
        <position position="209"/>
    </location>
    <ligand>
        <name>[3Fe-4S] cluster</name>
        <dbReference type="ChEBI" id="CHEBI:21137"/>
    </ligand>
</feature>
<evidence type="ECO:0000256" key="3">
    <source>
        <dbReference type="ARBA" id="ARBA00023163"/>
    </source>
</evidence>
<dbReference type="InterPro" id="IPR017900">
    <property type="entry name" value="4Fe4S_Fe_S_CS"/>
</dbReference>
<dbReference type="InterPro" id="IPR017896">
    <property type="entry name" value="4Fe4S_Fe-S-bd"/>
</dbReference>
<dbReference type="HAMAP" id="MF_00320">
    <property type="entry name" value="RNApol_arch_Rpo3"/>
    <property type="match status" value="1"/>
</dbReference>
<dbReference type="Proteomes" id="UP001524383">
    <property type="component" value="Unassembled WGS sequence"/>
</dbReference>
<evidence type="ECO:0000313" key="8">
    <source>
        <dbReference type="Proteomes" id="UP001524383"/>
    </source>
</evidence>
<dbReference type="NCBIfam" id="NF001988">
    <property type="entry name" value="PRK00783.1"/>
    <property type="match status" value="1"/>
</dbReference>
<dbReference type="GO" id="GO:0051538">
    <property type="term" value="F:3 iron, 4 sulfur cluster binding"/>
    <property type="evidence" value="ECO:0007669"/>
    <property type="project" value="UniProtKB-KW"/>
</dbReference>
<sequence>MEIVFGRLDDSIARFTLSGASEAFANALRRSMIGEVPTLAIEDVRIYDNTSVLFDEMLAHRIGMIPIKTDLSRFVRREACKCEGAGCPHCQVTFTLTVEGPGMVTSGDLVSEDPMTVPVDTNIPLVKLWEDQKLVIEAVAYLNTGTEHAKWQSTIACGYKQYPVIEVTDQCDGCGMCVDECPRNVLEVKGQTVRVVEGKIEACSLCKLCEKACIGTGIGEDSAINIDSDRTKYLFIVESDGSIPAQQIIEEGLRYIRKRSDEIIESLQEISMEGQ</sequence>
<dbReference type="PROSITE" id="PS51379">
    <property type="entry name" value="4FE4S_FER_2"/>
    <property type="match status" value="1"/>
</dbReference>
<gene>
    <name evidence="5" type="primary">rpo3</name>
    <name evidence="5" type="synonym">rpoD</name>
    <name evidence="7" type="ORF">FTO68_05810</name>
</gene>
<evidence type="ECO:0000256" key="5">
    <source>
        <dbReference type="HAMAP-Rule" id="MF_00320"/>
    </source>
</evidence>
<keyword evidence="2 5" id="KW-0963">Cytoplasm</keyword>
<proteinExistence type="inferred from homology"/>
<keyword evidence="8" id="KW-1185">Reference proteome</keyword>
<comment type="subcellular location">
    <subcellularLocation>
        <location evidence="5">Cytoplasm</location>
    </subcellularLocation>
</comment>
<dbReference type="InterPro" id="IPR036603">
    <property type="entry name" value="RBP11-like"/>
</dbReference>
<evidence type="ECO:0000313" key="7">
    <source>
        <dbReference type="EMBL" id="MCQ1538501.1"/>
    </source>
</evidence>
<organism evidence="7 8">
    <name type="scientific">Methanocalculus taiwanensis</name>
    <dbReference type="NCBI Taxonomy" id="106207"/>
    <lineage>
        <taxon>Archaea</taxon>
        <taxon>Methanobacteriati</taxon>
        <taxon>Methanobacteriota</taxon>
        <taxon>Stenosarchaea group</taxon>
        <taxon>Methanomicrobia</taxon>
        <taxon>Methanomicrobiales</taxon>
        <taxon>Methanocalculaceae</taxon>
        <taxon>Methanocalculus</taxon>
    </lineage>
</organism>
<comment type="similarity">
    <text evidence="4 5">Belongs to the archaeal Rpo3/eukaryotic RPB3 RNA polymerase subunit family.</text>
</comment>
<dbReference type="PANTHER" id="PTHR11800:SF2">
    <property type="entry name" value="DNA-DIRECTED RNA POLYMERASE II SUBUNIT RPB3"/>
    <property type="match status" value="1"/>
</dbReference>
<dbReference type="SUPFAM" id="SSF56553">
    <property type="entry name" value="Insert subdomain of RNA polymerase alpha subunit"/>
    <property type="match status" value="1"/>
</dbReference>
<comment type="function">
    <text evidence="5">DNA-dependent RNA polymerase (RNAP) catalyzes the transcription of DNA into RNA using the four ribonucleoside triphosphates as substrates.</text>
</comment>
<keyword evidence="1 5" id="KW-0240">DNA-directed RNA polymerase</keyword>
<dbReference type="EMBL" id="VOTZ01000010">
    <property type="protein sequence ID" value="MCQ1538501.1"/>
    <property type="molecule type" value="Genomic_DNA"/>
</dbReference>
<reference evidence="7 8" key="1">
    <citation type="submission" date="2019-08" db="EMBL/GenBank/DDBJ databases">
        <authorList>
            <person name="Chen S.-C."/>
            <person name="Lai M.-C."/>
            <person name="You Y.-T."/>
        </authorList>
    </citation>
    <scope>NUCLEOTIDE SEQUENCE [LARGE SCALE GENOMIC DNA]</scope>
    <source>
        <strain evidence="7 8">P2F9704a</strain>
    </source>
</reference>
<dbReference type="PROSITE" id="PS00446">
    <property type="entry name" value="RNA_POL_D_30KD"/>
    <property type="match status" value="1"/>
</dbReference>
<dbReference type="Gene3D" id="3.30.70.3110">
    <property type="match status" value="1"/>
</dbReference>
<dbReference type="EC" id="2.7.7.6" evidence="5"/>
<name>A0ABD4TII2_9EURY</name>
<keyword evidence="5" id="KW-0408">Iron</keyword>
<evidence type="ECO:0000256" key="4">
    <source>
        <dbReference type="ARBA" id="ARBA00025804"/>
    </source>
</evidence>
<comment type="subunit">
    <text evidence="5">Part of the RNA polymerase complex.</text>
</comment>
<evidence type="ECO:0000259" key="6">
    <source>
        <dbReference type="PROSITE" id="PS51379"/>
    </source>
</evidence>
<dbReference type="GO" id="GO:0046872">
    <property type="term" value="F:metal ion binding"/>
    <property type="evidence" value="ECO:0007669"/>
    <property type="project" value="UniProtKB-KW"/>
</dbReference>
<dbReference type="CDD" id="cd07030">
    <property type="entry name" value="RNAP_D"/>
    <property type="match status" value="1"/>
</dbReference>
<dbReference type="InterPro" id="IPR050518">
    <property type="entry name" value="Rpo3/RPB3_RNA_Pol_subunit"/>
</dbReference>
<dbReference type="AlphaFoldDB" id="A0ABD4TII2"/>
<comment type="catalytic activity">
    <reaction evidence="5">
        <text>RNA(n) + a ribonucleoside 5'-triphosphate = RNA(n+1) + diphosphate</text>
        <dbReference type="Rhea" id="RHEA:21248"/>
        <dbReference type="Rhea" id="RHEA-COMP:14527"/>
        <dbReference type="Rhea" id="RHEA-COMP:17342"/>
        <dbReference type="ChEBI" id="CHEBI:33019"/>
        <dbReference type="ChEBI" id="CHEBI:61557"/>
        <dbReference type="ChEBI" id="CHEBI:140395"/>
        <dbReference type="EC" id="2.7.7.6"/>
    </reaction>
</comment>
<keyword evidence="5 7" id="KW-0548">Nucleotidyltransferase</keyword>
<dbReference type="Gene3D" id="3.30.1360.10">
    <property type="entry name" value="RNA polymerase, RBP11-like subunit"/>
    <property type="match status" value="1"/>
</dbReference>
<evidence type="ECO:0000256" key="2">
    <source>
        <dbReference type="ARBA" id="ARBA00022490"/>
    </source>
</evidence>
<dbReference type="RefSeq" id="WP_255332446.1">
    <property type="nucleotide sequence ID" value="NZ_VOTZ01000010.1"/>
</dbReference>
<dbReference type="Pfam" id="PF01000">
    <property type="entry name" value="RNA_pol_A_bac"/>
    <property type="match status" value="1"/>
</dbReference>
<feature type="domain" description="4Fe-4S ferredoxin-type" evidence="6">
    <location>
        <begin position="161"/>
        <end position="191"/>
    </location>
</feature>
<protein>
    <recommendedName>
        <fullName evidence="5">DNA-directed RNA polymerase subunit Rpo3</fullName>
        <ecNumber evidence="5">2.7.7.6</ecNumber>
    </recommendedName>
    <alternativeName>
        <fullName evidence="5">DNA-directed RNA polymerase subunit D</fullName>
    </alternativeName>
</protein>
<evidence type="ECO:0000256" key="1">
    <source>
        <dbReference type="ARBA" id="ARBA00022478"/>
    </source>
</evidence>
<keyword evidence="5 7" id="KW-0808">Transferase</keyword>
<dbReference type="GO" id="GO:0016491">
    <property type="term" value="F:oxidoreductase activity"/>
    <property type="evidence" value="ECO:0007669"/>
    <property type="project" value="UniProtKB-ARBA"/>
</dbReference>
<dbReference type="SUPFAM" id="SSF55257">
    <property type="entry name" value="RBP11-like subunits of RNA polymerase"/>
    <property type="match status" value="1"/>
</dbReference>
<dbReference type="PROSITE" id="PS00198">
    <property type="entry name" value="4FE4S_FER_1"/>
    <property type="match status" value="1"/>
</dbReference>
<keyword evidence="5" id="KW-0003">3Fe-4S</keyword>
<dbReference type="GO" id="GO:0000428">
    <property type="term" value="C:DNA-directed RNA polymerase complex"/>
    <property type="evidence" value="ECO:0007669"/>
    <property type="project" value="UniProtKB-KW"/>
</dbReference>